<protein>
    <recommendedName>
        <fullName evidence="5">Extracellular solute-binding protein</fullName>
    </recommendedName>
</protein>
<proteinExistence type="inferred from homology"/>
<dbReference type="Pfam" id="PF01547">
    <property type="entry name" value="SBP_bac_1"/>
    <property type="match status" value="1"/>
</dbReference>
<dbReference type="PANTHER" id="PTHR43649:SF34">
    <property type="entry name" value="ABC TRANSPORTER PERIPLASMIC-BINDING PROTEIN YCJN-RELATED"/>
    <property type="match status" value="1"/>
</dbReference>
<sequence length="508" mass="55923">MKRVSSRLVVILMSVVLISAFLFIGGKGKDEGPTEEPAEAVEEVKLTGTQKDRAEALAKKYAGVTISILTEGIAAGPPTAFGAQFEKITGVKVNVIPSPYTETMSKPFLEHEARSGAIDIYRIVPDWVPDFAAAGVIVSLDGYVKKYMTEEDLADIEPGRKLATMYYQDEIWGILMDGDIFILYYRADIFEDPETMKQFKAKHGYDLAPPKNWEQYNQIGQFITDFTGGEVYGGAGVRAAGQAYYWFLQLFRGAGGQLFDPETMKPTINGKIGRQTMEQLVKALEFGPPGMDNYNVGELWSAFVSGTIAMQFSWPPSGRFAEASSGLANYPTWLPPTKVAGKIKYALLPGVFKGEGPPAAGMMGNGFWVLSADSKNKEAAFAFMMWMNAKEMALATSLYASSLMDPYRISQFESPQYQAAWPNAPLYLETLREAGKYALVPTKILGGTEYDQIVDEALTSVMGGMDIQAALDEAAAKMDGVTNRLGRDRVKATYQDLMKMQDKIRELQ</sequence>
<evidence type="ECO:0000313" key="4">
    <source>
        <dbReference type="EMBL" id="KKM23217.1"/>
    </source>
</evidence>
<evidence type="ECO:0000256" key="3">
    <source>
        <dbReference type="ARBA" id="ARBA00022729"/>
    </source>
</evidence>
<gene>
    <name evidence="4" type="ORF">LCGC14_1617440</name>
</gene>
<dbReference type="SUPFAM" id="SSF53850">
    <property type="entry name" value="Periplasmic binding protein-like II"/>
    <property type="match status" value="1"/>
</dbReference>
<dbReference type="EMBL" id="LAZR01013173">
    <property type="protein sequence ID" value="KKM23217.1"/>
    <property type="molecule type" value="Genomic_DNA"/>
</dbReference>
<keyword evidence="3" id="KW-0732">Signal</keyword>
<evidence type="ECO:0000256" key="1">
    <source>
        <dbReference type="ARBA" id="ARBA00008520"/>
    </source>
</evidence>
<dbReference type="CDD" id="cd13585">
    <property type="entry name" value="PBP2_TMBP_like"/>
    <property type="match status" value="1"/>
</dbReference>
<keyword evidence="2" id="KW-0813">Transport</keyword>
<comment type="similarity">
    <text evidence="1">Belongs to the bacterial solute-binding protein 1 family.</text>
</comment>
<name>A0A0F9I6S7_9ZZZZ</name>
<reference evidence="4" key="1">
    <citation type="journal article" date="2015" name="Nature">
        <title>Complex archaea that bridge the gap between prokaryotes and eukaryotes.</title>
        <authorList>
            <person name="Spang A."/>
            <person name="Saw J.H."/>
            <person name="Jorgensen S.L."/>
            <person name="Zaremba-Niedzwiedzka K."/>
            <person name="Martijn J."/>
            <person name="Lind A.E."/>
            <person name="van Eijk R."/>
            <person name="Schleper C."/>
            <person name="Guy L."/>
            <person name="Ettema T.J."/>
        </authorList>
    </citation>
    <scope>NUCLEOTIDE SEQUENCE</scope>
</reference>
<evidence type="ECO:0008006" key="5">
    <source>
        <dbReference type="Google" id="ProtNLM"/>
    </source>
</evidence>
<accession>A0A0F9I6S7</accession>
<dbReference type="InterPro" id="IPR050490">
    <property type="entry name" value="Bact_solute-bd_prot1"/>
</dbReference>
<dbReference type="AlphaFoldDB" id="A0A0F9I6S7"/>
<comment type="caution">
    <text evidence="4">The sequence shown here is derived from an EMBL/GenBank/DDBJ whole genome shotgun (WGS) entry which is preliminary data.</text>
</comment>
<organism evidence="4">
    <name type="scientific">marine sediment metagenome</name>
    <dbReference type="NCBI Taxonomy" id="412755"/>
    <lineage>
        <taxon>unclassified sequences</taxon>
        <taxon>metagenomes</taxon>
        <taxon>ecological metagenomes</taxon>
    </lineage>
</organism>
<dbReference type="Gene3D" id="3.40.190.10">
    <property type="entry name" value="Periplasmic binding protein-like II"/>
    <property type="match status" value="2"/>
</dbReference>
<dbReference type="InterPro" id="IPR006059">
    <property type="entry name" value="SBP"/>
</dbReference>
<dbReference type="PANTHER" id="PTHR43649">
    <property type="entry name" value="ARABINOSE-BINDING PROTEIN-RELATED"/>
    <property type="match status" value="1"/>
</dbReference>
<evidence type="ECO:0000256" key="2">
    <source>
        <dbReference type="ARBA" id="ARBA00022448"/>
    </source>
</evidence>